<proteinExistence type="predicted"/>
<sequence>MASKYNSENIKNLYGYPKQSVLVLSNSTLTCFLRIQGRLDPDQKGWATYSHLQGLKSPNPALTLQNLYFLLTGQLSRLNYSSCVVYAGGKCSTMYRHKALGCQQL</sequence>
<protein>
    <submittedName>
        <fullName evidence="1">Uncharacterized protein</fullName>
    </submittedName>
</protein>
<organism evidence="1 2">
    <name type="scientific">Xenopus laevis</name>
    <name type="common">African clawed frog</name>
    <dbReference type="NCBI Taxonomy" id="8355"/>
    <lineage>
        <taxon>Eukaryota</taxon>
        <taxon>Metazoa</taxon>
        <taxon>Chordata</taxon>
        <taxon>Craniata</taxon>
        <taxon>Vertebrata</taxon>
        <taxon>Euteleostomi</taxon>
        <taxon>Amphibia</taxon>
        <taxon>Batrachia</taxon>
        <taxon>Anura</taxon>
        <taxon>Pipoidea</taxon>
        <taxon>Pipidae</taxon>
        <taxon>Xenopodinae</taxon>
        <taxon>Xenopus</taxon>
        <taxon>Xenopus</taxon>
    </lineage>
</organism>
<dbReference type="Proteomes" id="UP000694892">
    <property type="component" value="Chromosome 3S"/>
</dbReference>
<evidence type="ECO:0000313" key="1">
    <source>
        <dbReference type="EMBL" id="OCT87507.1"/>
    </source>
</evidence>
<dbReference type="EMBL" id="CM004471">
    <property type="protein sequence ID" value="OCT87507.1"/>
    <property type="molecule type" value="Genomic_DNA"/>
</dbReference>
<accession>A0A974DBA8</accession>
<gene>
    <name evidence="1" type="ORF">XELAEV_18021201mg</name>
</gene>
<dbReference type="AlphaFoldDB" id="A0A974DBA8"/>
<evidence type="ECO:0000313" key="2">
    <source>
        <dbReference type="Proteomes" id="UP000694892"/>
    </source>
</evidence>
<reference evidence="2" key="1">
    <citation type="journal article" date="2016" name="Nature">
        <title>Genome evolution in the allotetraploid frog Xenopus laevis.</title>
        <authorList>
            <person name="Session A.M."/>
            <person name="Uno Y."/>
            <person name="Kwon T."/>
            <person name="Chapman J.A."/>
            <person name="Toyoda A."/>
            <person name="Takahashi S."/>
            <person name="Fukui A."/>
            <person name="Hikosaka A."/>
            <person name="Suzuki A."/>
            <person name="Kondo M."/>
            <person name="van Heeringen S.J."/>
            <person name="Quigley I."/>
            <person name="Heinz S."/>
            <person name="Ogino H."/>
            <person name="Ochi H."/>
            <person name="Hellsten U."/>
            <person name="Lyons J.B."/>
            <person name="Simakov O."/>
            <person name="Putnam N."/>
            <person name="Stites J."/>
            <person name="Kuroki Y."/>
            <person name="Tanaka T."/>
            <person name="Michiue T."/>
            <person name="Watanabe M."/>
            <person name="Bogdanovic O."/>
            <person name="Lister R."/>
            <person name="Georgiou G."/>
            <person name="Paranjpe S.S."/>
            <person name="van Kruijsbergen I."/>
            <person name="Shu S."/>
            <person name="Carlson J."/>
            <person name="Kinoshita T."/>
            <person name="Ohta Y."/>
            <person name="Mawaribuchi S."/>
            <person name="Jenkins J."/>
            <person name="Grimwood J."/>
            <person name="Schmutz J."/>
            <person name="Mitros T."/>
            <person name="Mozaffari S.V."/>
            <person name="Suzuki Y."/>
            <person name="Haramoto Y."/>
            <person name="Yamamoto T.S."/>
            <person name="Takagi C."/>
            <person name="Heald R."/>
            <person name="Miller K."/>
            <person name="Haudenschild C."/>
            <person name="Kitzman J."/>
            <person name="Nakayama T."/>
            <person name="Izutsu Y."/>
            <person name="Robert J."/>
            <person name="Fortriede J."/>
            <person name="Burns K."/>
            <person name="Lotay V."/>
            <person name="Karimi K."/>
            <person name="Yasuoka Y."/>
            <person name="Dichmann D.S."/>
            <person name="Flajnik M.F."/>
            <person name="Houston D.W."/>
            <person name="Shendure J."/>
            <person name="DuPasquier L."/>
            <person name="Vize P.D."/>
            <person name="Zorn A.M."/>
            <person name="Ito M."/>
            <person name="Marcotte E.M."/>
            <person name="Wallingford J.B."/>
            <person name="Ito Y."/>
            <person name="Asashima M."/>
            <person name="Ueno N."/>
            <person name="Matsuda Y."/>
            <person name="Veenstra G.J."/>
            <person name="Fujiyama A."/>
            <person name="Harland R.M."/>
            <person name="Taira M."/>
            <person name="Rokhsar D.S."/>
        </authorList>
    </citation>
    <scope>NUCLEOTIDE SEQUENCE [LARGE SCALE GENOMIC DNA]</scope>
    <source>
        <strain evidence="2">J</strain>
    </source>
</reference>
<name>A0A974DBA8_XENLA</name>